<keyword evidence="5" id="KW-1185">Reference proteome</keyword>
<feature type="transmembrane region" description="Helical" evidence="2">
    <location>
        <begin position="421"/>
        <end position="442"/>
    </location>
</feature>
<dbReference type="Pfam" id="PF04082">
    <property type="entry name" value="Fungal_trans"/>
    <property type="match status" value="1"/>
</dbReference>
<protein>
    <recommendedName>
        <fullName evidence="3">Xylanolytic transcriptional activator regulatory domain-containing protein</fullName>
    </recommendedName>
</protein>
<dbReference type="CDD" id="cd12148">
    <property type="entry name" value="fungal_TF_MHR"/>
    <property type="match status" value="1"/>
</dbReference>
<evidence type="ECO:0000259" key="3">
    <source>
        <dbReference type="SMART" id="SM00906"/>
    </source>
</evidence>
<evidence type="ECO:0000313" key="4">
    <source>
        <dbReference type="EMBL" id="VUC31456.1"/>
    </source>
</evidence>
<gene>
    <name evidence="4" type="ORF">CLO192961_LOCUS305448</name>
</gene>
<evidence type="ECO:0000313" key="5">
    <source>
        <dbReference type="Proteomes" id="UP000766486"/>
    </source>
</evidence>
<dbReference type="PANTHER" id="PTHR46910:SF5">
    <property type="entry name" value="ZN(II)2CYS6 TRANSCRIPTION FACTOR (EUROFUNG)"/>
    <property type="match status" value="1"/>
</dbReference>
<name>A0ABY6UJV9_BIOOC</name>
<accession>A0ABY6UJV9</accession>
<dbReference type="PANTHER" id="PTHR46910">
    <property type="entry name" value="TRANSCRIPTION FACTOR PDR1"/>
    <property type="match status" value="1"/>
</dbReference>
<dbReference type="InterPro" id="IPR050987">
    <property type="entry name" value="AtrR-like"/>
</dbReference>
<keyword evidence="2" id="KW-0472">Membrane</keyword>
<feature type="domain" description="Xylanolytic transcriptional activator regulatory" evidence="3">
    <location>
        <begin position="206"/>
        <end position="279"/>
    </location>
</feature>
<evidence type="ECO:0000256" key="2">
    <source>
        <dbReference type="SAM" id="Phobius"/>
    </source>
</evidence>
<sequence length="574" mass="64120">MEGSSSLPAHSQFVHDFVVTTLTADDGSNSGAGDLHQALAEFKELTELTKASANGLEMTFSHARPIRRPNSELQMPPLERAARLTRNARAKTLAGTCWVFEYLLLPCPRFSELLLKVYMDPYSEIDAITINAVLYSLFMDEARTGNAPEKDAETEMDSLEAAAICRANLETALGNLPLFLPATCDTIIALLFGAYYAIEVSKPALSWSLISKACELSLALGYHRMPAMKGEEPEDLQFKQLVFWSVYFLDKSTSLRLGRASHISDWDISIPLPHDAELKRDASLGYFRSWLRAAKCAGQIYRMLYSADAEVQPSYVRQDRLDDIVCQLKEIIGESDEPKLRDRWYTKVKHGGDEKLAEHYCLNDKILRLSLLTLAYRASPSLSSSRTFPSECIAVAREAMELHQRCFSLLMKMNIHNVICYLHWTILFVPFAPFIVLFCHILRTGDPDDVRQLGAFVSTLDAVRDASAAVTQMHRVFSAIYKIASHYVEARPEGTPAGMASLHDIDIFAEGLDVQILEDDGTGLNGTIWNSYDGVSGLLAAQMGNDSVSFDWYNASQQMLEMLSQSNFEVDKSQ</sequence>
<reference evidence="4 5" key="1">
    <citation type="submission" date="2019-06" db="EMBL/GenBank/DDBJ databases">
        <authorList>
            <person name="Broberg M."/>
        </authorList>
    </citation>
    <scope>NUCLEOTIDE SEQUENCE [LARGE SCALE GENOMIC DNA]</scope>
</reference>
<comment type="caution">
    <text evidence="4">The sequence shown here is derived from an EMBL/GenBank/DDBJ whole genome shotgun (WGS) entry which is preliminary data.</text>
</comment>
<evidence type="ECO:0000256" key="1">
    <source>
        <dbReference type="ARBA" id="ARBA00023242"/>
    </source>
</evidence>
<proteinExistence type="predicted"/>
<keyword evidence="1" id="KW-0539">Nucleus</keyword>
<keyword evidence="2" id="KW-1133">Transmembrane helix</keyword>
<dbReference type="SMART" id="SM00906">
    <property type="entry name" value="Fungal_trans"/>
    <property type="match status" value="1"/>
</dbReference>
<dbReference type="EMBL" id="CABFNS010000833">
    <property type="protein sequence ID" value="VUC31456.1"/>
    <property type="molecule type" value="Genomic_DNA"/>
</dbReference>
<keyword evidence="2" id="KW-0812">Transmembrane</keyword>
<dbReference type="Proteomes" id="UP000766486">
    <property type="component" value="Unassembled WGS sequence"/>
</dbReference>
<organism evidence="4 5">
    <name type="scientific">Bionectria ochroleuca</name>
    <name type="common">Gliocladium roseum</name>
    <dbReference type="NCBI Taxonomy" id="29856"/>
    <lineage>
        <taxon>Eukaryota</taxon>
        <taxon>Fungi</taxon>
        <taxon>Dikarya</taxon>
        <taxon>Ascomycota</taxon>
        <taxon>Pezizomycotina</taxon>
        <taxon>Sordariomycetes</taxon>
        <taxon>Hypocreomycetidae</taxon>
        <taxon>Hypocreales</taxon>
        <taxon>Bionectriaceae</taxon>
        <taxon>Clonostachys</taxon>
    </lineage>
</organism>
<dbReference type="InterPro" id="IPR007219">
    <property type="entry name" value="XnlR_reg_dom"/>
</dbReference>